<evidence type="ECO:0000313" key="3">
    <source>
        <dbReference type="Proteomes" id="UP000564704"/>
    </source>
</evidence>
<keyword evidence="1" id="KW-0233">DNA recombination</keyword>
<protein>
    <recommendedName>
        <fullName evidence="4">Phage integrase family protein</fullName>
    </recommendedName>
</protein>
<dbReference type="SUPFAM" id="SSF56349">
    <property type="entry name" value="DNA breaking-rejoining enzymes"/>
    <property type="match status" value="1"/>
</dbReference>
<accession>A0A844CSZ1</accession>
<dbReference type="InterPro" id="IPR013762">
    <property type="entry name" value="Integrase-like_cat_sf"/>
</dbReference>
<evidence type="ECO:0000256" key="1">
    <source>
        <dbReference type="ARBA" id="ARBA00023172"/>
    </source>
</evidence>
<proteinExistence type="predicted"/>
<comment type="caution">
    <text evidence="2">The sequence shown here is derived from an EMBL/GenBank/DDBJ whole genome shotgun (WGS) entry which is preliminary data.</text>
</comment>
<dbReference type="GO" id="GO:0006310">
    <property type="term" value="P:DNA recombination"/>
    <property type="evidence" value="ECO:0007669"/>
    <property type="project" value="UniProtKB-KW"/>
</dbReference>
<evidence type="ECO:0000313" key="2">
    <source>
        <dbReference type="EMBL" id="MRU13820.1"/>
    </source>
</evidence>
<dbReference type="GO" id="GO:0015074">
    <property type="term" value="P:DNA integration"/>
    <property type="evidence" value="ECO:0007669"/>
    <property type="project" value="InterPro"/>
</dbReference>
<name>A0A844CSZ1_9RHOB</name>
<gene>
    <name evidence="2" type="ORF">FDP25_00060</name>
</gene>
<dbReference type="OrthoDB" id="9808346at2"/>
<organism evidence="2 3">
    <name type="scientific">Roseovarius bejariae</name>
    <dbReference type="NCBI Taxonomy" id="2576383"/>
    <lineage>
        <taxon>Bacteria</taxon>
        <taxon>Pseudomonadati</taxon>
        <taxon>Pseudomonadota</taxon>
        <taxon>Alphaproteobacteria</taxon>
        <taxon>Rhodobacterales</taxon>
        <taxon>Roseobacteraceae</taxon>
        <taxon>Roseovarius</taxon>
    </lineage>
</organism>
<sequence>MAKPGRRSKGPHLWMRKDDERWLILDNGKQISTGLRGRGSEEAAKLEVARYLLHTQADEFDRPESLEALSVQGALGYYIENLRTDMADPKRQGYAVMALIQFWDGKTCAEVNARNCELYCKTRRSASTARRELGVLRAALNKAHKDGFIPSAPQVHLPPKSTKKPVSLTRDEVARVLWQLWRRKRTQHAARFLVCMFYTGSRPRTIAYTTWEERPDGPWVDLEDGIWWRAGVEERETVKMRRPHGIPRRLDAHLRRWRKMMLRETAQGPGRGGKYVIEYPSRPNQPVKDIGGSLERACERAGVRRITPHVLKHTAITNGIRSGMSITEAADYFSTSTQTIEDVYWYRSPHHQKRARDIMDRSGKSQ</sequence>
<dbReference type="Proteomes" id="UP000564704">
    <property type="component" value="Unassembled WGS sequence"/>
</dbReference>
<dbReference type="AlphaFoldDB" id="A0A844CSZ1"/>
<dbReference type="InterPro" id="IPR011010">
    <property type="entry name" value="DNA_brk_join_enz"/>
</dbReference>
<evidence type="ECO:0008006" key="4">
    <source>
        <dbReference type="Google" id="ProtNLM"/>
    </source>
</evidence>
<keyword evidence="3" id="KW-1185">Reference proteome</keyword>
<dbReference type="GO" id="GO:0003677">
    <property type="term" value="F:DNA binding"/>
    <property type="evidence" value="ECO:0007669"/>
    <property type="project" value="InterPro"/>
</dbReference>
<dbReference type="EMBL" id="SZWE01000001">
    <property type="protein sequence ID" value="MRU13820.1"/>
    <property type="molecule type" value="Genomic_DNA"/>
</dbReference>
<reference evidence="2 3" key="1">
    <citation type="submission" date="2019-05" db="EMBL/GenBank/DDBJ databases">
        <title>Roseovarius bejariae sp. nov., a moderately halophylic bacterium isolated from a saline soil in Rambla Salada (Murcia).</title>
        <authorList>
            <person name="Castro D.J."/>
            <person name="Gomez-Altuve A."/>
            <person name="Reina J.C."/>
            <person name="Rodriguez M."/>
            <person name="Sampedro I."/>
            <person name="Llamas I."/>
            <person name="Martinez-Checa F."/>
        </authorList>
    </citation>
    <scope>NUCLEOTIDE SEQUENCE [LARGE SCALE GENOMIC DNA]</scope>
    <source>
        <strain evidence="2 3">A21</strain>
    </source>
</reference>
<dbReference type="Gene3D" id="1.10.443.10">
    <property type="entry name" value="Intergrase catalytic core"/>
    <property type="match status" value="1"/>
</dbReference>